<accession>A0ABS9U8N6</accession>
<dbReference type="RefSeq" id="WP_241367730.1">
    <property type="nucleotide sequence ID" value="NZ_JAKZFC010000001.1"/>
</dbReference>
<dbReference type="EMBL" id="JAKZFC010000001">
    <property type="protein sequence ID" value="MCH7320706.1"/>
    <property type="molecule type" value="Genomic_DNA"/>
</dbReference>
<organism evidence="1 2">
    <name type="scientific">Solibacillus palustris</name>
    <dbReference type="NCBI Taxonomy" id="2908203"/>
    <lineage>
        <taxon>Bacteria</taxon>
        <taxon>Bacillati</taxon>
        <taxon>Bacillota</taxon>
        <taxon>Bacilli</taxon>
        <taxon>Bacillales</taxon>
        <taxon>Caryophanaceae</taxon>
        <taxon>Solibacillus</taxon>
    </lineage>
</organism>
<comment type="caution">
    <text evidence="1">The sequence shown here is derived from an EMBL/GenBank/DDBJ whole genome shotgun (WGS) entry which is preliminary data.</text>
</comment>
<proteinExistence type="predicted"/>
<name>A0ABS9U8N6_9BACL</name>
<sequence length="128" mass="14796">MRNVYLIDQFDVVHNEIYFILNEKKQLSQFQPAGQVLADSDNGAFLYLIDENDAYSYLRFDQSIWPQLVHMILSEQKAFLTVDDGAFELNDFSNELKSLLYNIEGNGNYGETFVKAVEEAFADFFAQN</sequence>
<gene>
    <name evidence="1" type="ORF">LZ480_02295</name>
</gene>
<evidence type="ECO:0000313" key="2">
    <source>
        <dbReference type="Proteomes" id="UP001316087"/>
    </source>
</evidence>
<reference evidence="1 2" key="1">
    <citation type="submission" date="2022-03" db="EMBL/GenBank/DDBJ databases">
        <authorList>
            <person name="Jo J.-H."/>
            <person name="Im W.-T."/>
        </authorList>
    </citation>
    <scope>NUCLEOTIDE SEQUENCE [LARGE SCALE GENOMIC DNA]</scope>
    <source>
        <strain evidence="1 2">MA9</strain>
    </source>
</reference>
<dbReference type="InterPro" id="IPR020908">
    <property type="entry name" value="UPF0738"/>
</dbReference>
<protein>
    <submittedName>
        <fullName evidence="1">Uncharacterized protein</fullName>
    </submittedName>
</protein>
<dbReference type="Proteomes" id="UP001316087">
    <property type="component" value="Unassembled WGS sequence"/>
</dbReference>
<keyword evidence="2" id="KW-1185">Reference proteome</keyword>
<evidence type="ECO:0000313" key="1">
    <source>
        <dbReference type="EMBL" id="MCH7320706.1"/>
    </source>
</evidence>
<dbReference type="Pfam" id="PF19785">
    <property type="entry name" value="UPF0738"/>
    <property type="match status" value="1"/>
</dbReference>